<evidence type="ECO:0000256" key="1">
    <source>
        <dbReference type="ARBA" id="ARBA00023157"/>
    </source>
</evidence>
<comment type="caution">
    <text evidence="3">The sequence shown here is derived from an EMBL/GenBank/DDBJ whole genome shotgun (WGS) entry which is preliminary data.</text>
</comment>
<dbReference type="Pfam" id="PF00396">
    <property type="entry name" value="Granulin"/>
    <property type="match status" value="1"/>
</dbReference>
<gene>
    <name evidence="3" type="ORF">AVEN_52434_1</name>
</gene>
<reference evidence="3 4" key="1">
    <citation type="journal article" date="2019" name="Sci. Rep.">
        <title>Orb-weaving spider Araneus ventricosus genome elucidates the spidroin gene catalogue.</title>
        <authorList>
            <person name="Kono N."/>
            <person name="Nakamura H."/>
            <person name="Ohtoshi R."/>
            <person name="Moran D.A.P."/>
            <person name="Shinohara A."/>
            <person name="Yoshida Y."/>
            <person name="Fujiwara M."/>
            <person name="Mori M."/>
            <person name="Tomita M."/>
            <person name="Arakawa K."/>
        </authorList>
    </citation>
    <scope>NUCLEOTIDE SEQUENCE [LARGE SCALE GENOMIC DNA]</scope>
</reference>
<dbReference type="InterPro" id="IPR000118">
    <property type="entry name" value="Granulin"/>
</dbReference>
<proteinExistence type="predicted"/>
<dbReference type="Gene3D" id="2.10.25.160">
    <property type="entry name" value="Granulin"/>
    <property type="match status" value="1"/>
</dbReference>
<dbReference type="InterPro" id="IPR037277">
    <property type="entry name" value="Granulin_sf"/>
</dbReference>
<evidence type="ECO:0000313" key="4">
    <source>
        <dbReference type="Proteomes" id="UP000499080"/>
    </source>
</evidence>
<dbReference type="OrthoDB" id="6436124at2759"/>
<dbReference type="AlphaFoldDB" id="A0A4Y2CXC8"/>
<sequence length="96" mass="10562">MTTLQYMPPNQRHSGLAPIWVCCKSWFHYRCCPIKDGGVCCSGGHQCCPKGYECLRLGINNFCVNGTSKTRPGMNSPQTVKISPALFTEDGAEFSV</sequence>
<dbReference type="Proteomes" id="UP000499080">
    <property type="component" value="Unassembled WGS sequence"/>
</dbReference>
<evidence type="ECO:0000313" key="3">
    <source>
        <dbReference type="EMBL" id="GBM08586.1"/>
    </source>
</evidence>
<organism evidence="3 4">
    <name type="scientific">Araneus ventricosus</name>
    <name type="common">Orbweaver spider</name>
    <name type="synonym">Epeira ventricosa</name>
    <dbReference type="NCBI Taxonomy" id="182803"/>
    <lineage>
        <taxon>Eukaryota</taxon>
        <taxon>Metazoa</taxon>
        <taxon>Ecdysozoa</taxon>
        <taxon>Arthropoda</taxon>
        <taxon>Chelicerata</taxon>
        <taxon>Arachnida</taxon>
        <taxon>Araneae</taxon>
        <taxon>Araneomorphae</taxon>
        <taxon>Entelegynae</taxon>
        <taxon>Araneoidea</taxon>
        <taxon>Araneidae</taxon>
        <taxon>Araneus</taxon>
    </lineage>
</organism>
<keyword evidence="1" id="KW-1015">Disulfide bond</keyword>
<protein>
    <recommendedName>
        <fullName evidence="2">Granulins domain-containing protein</fullName>
    </recommendedName>
</protein>
<accession>A0A4Y2CXC8</accession>
<name>A0A4Y2CXC8_ARAVE</name>
<feature type="domain" description="Granulins" evidence="2">
    <location>
        <begin position="22"/>
        <end position="54"/>
    </location>
</feature>
<dbReference type="EMBL" id="BGPR01000259">
    <property type="protein sequence ID" value="GBM08586.1"/>
    <property type="molecule type" value="Genomic_DNA"/>
</dbReference>
<evidence type="ECO:0000259" key="2">
    <source>
        <dbReference type="Pfam" id="PF00396"/>
    </source>
</evidence>
<keyword evidence="4" id="KW-1185">Reference proteome</keyword>